<dbReference type="Pfam" id="PF17554">
    <property type="entry name" value="DUF5466"/>
    <property type="match status" value="1"/>
</dbReference>
<organism evidence="1 2">
    <name type="scientific">Escherichia phage Ebrios</name>
    <dbReference type="NCBI Taxonomy" id="2099356"/>
    <lineage>
        <taxon>Viruses</taxon>
        <taxon>Duplodnaviria</taxon>
        <taxon>Heunggongvirae</taxon>
        <taxon>Uroviricota</taxon>
        <taxon>Caudoviricetes</taxon>
        <taxon>Autographivirales</taxon>
        <taxon>Autotranscriptaviridae</taxon>
        <taxon>Studiervirinae</taxon>
        <taxon>Ebriosvirus</taxon>
        <taxon>Ebriosvirus ebrios</taxon>
        <taxon>Teseptimavirus ebrios</taxon>
    </lineage>
</organism>
<dbReference type="EMBL" id="MG966531">
    <property type="protein sequence ID" value="AWL54352.1"/>
    <property type="molecule type" value="Genomic_DNA"/>
</dbReference>
<proteinExistence type="predicted"/>
<sequence>MVTLIRRSNCSLRRPSSGKSRLWSSRVTSVTVCSVRCSLRFSLSTTTLSLRKSVREA</sequence>
<keyword evidence="2" id="KW-1185">Reference proteome</keyword>
<evidence type="ECO:0000313" key="1">
    <source>
        <dbReference type="EMBL" id="AWL54352.1"/>
    </source>
</evidence>
<dbReference type="InterPro" id="IPR035178">
    <property type="entry name" value="DUF5466"/>
</dbReference>
<evidence type="ECO:0000313" key="2">
    <source>
        <dbReference type="Proteomes" id="UP000240985"/>
    </source>
</evidence>
<accession>A0A2S2HFI7</accession>
<protein>
    <submittedName>
        <fullName evidence="1">Uncharacterized protein</fullName>
    </submittedName>
</protein>
<gene>
    <name evidence="1" type="ORF">ebrios_46B</name>
</gene>
<reference evidence="1 2" key="1">
    <citation type="submission" date="2018-02" db="EMBL/GenBank/DDBJ databases">
        <title>Complete Genome Sequence of Ebrios, a novel T7-like phage isolated from the Lagoon Ebrie in Abidjan.</title>
        <authorList>
            <person name="Ngazoa-Kakou S."/>
            <person name="Philippe C."/>
            <person name="Tremblay D.M."/>
            <person name="Loignon S."/>
            <person name="Koudou A."/>
            <person name="Abole A."/>
            <person name="Coulibaly D.N."/>
            <person name="Kan Kouassi S."/>
            <person name="Kouame-Sina M."/>
            <person name="Aoussi S."/>
            <person name="Dosso M."/>
            <person name="Moineau S."/>
        </authorList>
    </citation>
    <scope>NUCLEOTIDE SEQUENCE [LARGE SCALE GENOMIC DNA]</scope>
</reference>
<name>A0A2S2HFI7_9CAUD</name>
<dbReference type="Proteomes" id="UP000240985">
    <property type="component" value="Segment"/>
</dbReference>